<protein>
    <submittedName>
        <fullName evidence="1">Uncharacterized protein</fullName>
    </submittedName>
</protein>
<evidence type="ECO:0000313" key="1">
    <source>
        <dbReference type="EMBL" id="CAF5225915.1"/>
    </source>
</evidence>
<name>A0A8S3K728_9BILA</name>
<organism evidence="1 2">
    <name type="scientific">Rotaria magnacalcarata</name>
    <dbReference type="NCBI Taxonomy" id="392030"/>
    <lineage>
        <taxon>Eukaryota</taxon>
        <taxon>Metazoa</taxon>
        <taxon>Spiralia</taxon>
        <taxon>Gnathifera</taxon>
        <taxon>Rotifera</taxon>
        <taxon>Eurotatoria</taxon>
        <taxon>Bdelloidea</taxon>
        <taxon>Philodinida</taxon>
        <taxon>Philodinidae</taxon>
        <taxon>Rotaria</taxon>
    </lineage>
</organism>
<accession>A0A8S3K728</accession>
<proteinExistence type="predicted"/>
<dbReference type="Proteomes" id="UP000681720">
    <property type="component" value="Unassembled WGS sequence"/>
</dbReference>
<feature type="non-terminal residue" evidence="1">
    <location>
        <position position="33"/>
    </location>
</feature>
<dbReference type="EMBL" id="CAJOBJ010376986">
    <property type="protein sequence ID" value="CAF5225915.1"/>
    <property type="molecule type" value="Genomic_DNA"/>
</dbReference>
<comment type="caution">
    <text evidence="1">The sequence shown here is derived from an EMBL/GenBank/DDBJ whole genome shotgun (WGS) entry which is preliminary data.</text>
</comment>
<evidence type="ECO:0000313" key="2">
    <source>
        <dbReference type="Proteomes" id="UP000681720"/>
    </source>
</evidence>
<sequence>MDKRNQSLSLKRHRTNGSEYQCDDNINLVDRGV</sequence>
<reference evidence="1" key="1">
    <citation type="submission" date="2021-02" db="EMBL/GenBank/DDBJ databases">
        <authorList>
            <person name="Nowell W R."/>
        </authorList>
    </citation>
    <scope>NUCLEOTIDE SEQUENCE</scope>
</reference>
<dbReference type="AlphaFoldDB" id="A0A8S3K728"/>
<gene>
    <name evidence="1" type="ORF">GIL414_LOCUS86841</name>
</gene>